<reference evidence="4" key="1">
    <citation type="submission" date="2022-05" db="EMBL/GenBank/DDBJ databases">
        <authorList>
            <person name="Colautti A."/>
            <person name="Iacumin L."/>
        </authorList>
    </citation>
    <scope>NUCLEOTIDE SEQUENCE</scope>
    <source>
        <strain evidence="4">DSM 30747</strain>
    </source>
</reference>
<dbReference type="PANTHER" id="PTHR33795">
    <property type="entry name" value="INSERTION ELEMENT IS150 PROTEIN INSJ"/>
    <property type="match status" value="1"/>
</dbReference>
<dbReference type="EMBL" id="JAMKBI010000035">
    <property type="protein sequence ID" value="MCZ8535558.1"/>
    <property type="molecule type" value="Genomic_DNA"/>
</dbReference>
<comment type="similarity">
    <text evidence="1">Belongs to the IS150/IS1296 orfA family.</text>
</comment>
<dbReference type="SUPFAM" id="SSF48295">
    <property type="entry name" value="TrpR-like"/>
    <property type="match status" value="1"/>
</dbReference>
<evidence type="ECO:0000313" key="5">
    <source>
        <dbReference type="Proteomes" id="UP001152172"/>
    </source>
</evidence>
<evidence type="ECO:0000259" key="3">
    <source>
        <dbReference type="Pfam" id="PF13518"/>
    </source>
</evidence>
<feature type="domain" description="Insertion element IS150 protein InsJ-like helix-turn-helix" evidence="3">
    <location>
        <begin position="66"/>
        <end position="118"/>
    </location>
</feature>
<dbReference type="AlphaFoldDB" id="A0A9X3LCZ7"/>
<accession>A0A9X3LCZ7</accession>
<evidence type="ECO:0000313" key="4">
    <source>
        <dbReference type="EMBL" id="MCZ8535558.1"/>
    </source>
</evidence>
<dbReference type="PANTHER" id="PTHR33795:SF1">
    <property type="entry name" value="INSERTION ELEMENT IS150 PROTEIN INSJ"/>
    <property type="match status" value="1"/>
</dbReference>
<protein>
    <submittedName>
        <fullName evidence="4">Helix-turn-helix domain-containing protein</fullName>
    </submittedName>
</protein>
<proteinExistence type="inferred from homology"/>
<keyword evidence="5" id="KW-1185">Reference proteome</keyword>
<feature type="region of interest" description="Disordered" evidence="2">
    <location>
        <begin position="114"/>
        <end position="138"/>
    </location>
</feature>
<dbReference type="InterPro" id="IPR055247">
    <property type="entry name" value="InsJ-like_HTH"/>
</dbReference>
<evidence type="ECO:0000256" key="1">
    <source>
        <dbReference type="ARBA" id="ARBA00038232"/>
    </source>
</evidence>
<dbReference type="Pfam" id="PF13518">
    <property type="entry name" value="HTH_28"/>
    <property type="match status" value="2"/>
</dbReference>
<dbReference type="GO" id="GO:0043565">
    <property type="term" value="F:sequence-specific DNA binding"/>
    <property type="evidence" value="ECO:0007669"/>
    <property type="project" value="InterPro"/>
</dbReference>
<dbReference type="InterPro" id="IPR036388">
    <property type="entry name" value="WH-like_DNA-bd_sf"/>
</dbReference>
<dbReference type="RefSeq" id="WP_241600786.1">
    <property type="nucleotide sequence ID" value="NZ_JAKXDZ010000042.1"/>
</dbReference>
<feature type="domain" description="Insertion element IS150 protein InsJ-like helix-turn-helix" evidence="3">
    <location>
        <begin position="8"/>
        <end position="55"/>
    </location>
</feature>
<organism evidence="4 5">
    <name type="scientific">Psychrobacillus psychrodurans</name>
    <dbReference type="NCBI Taxonomy" id="126157"/>
    <lineage>
        <taxon>Bacteria</taxon>
        <taxon>Bacillati</taxon>
        <taxon>Bacillota</taxon>
        <taxon>Bacilli</taxon>
        <taxon>Bacillales</taxon>
        <taxon>Bacillaceae</taxon>
        <taxon>Psychrobacillus</taxon>
    </lineage>
</organism>
<dbReference type="InterPro" id="IPR010921">
    <property type="entry name" value="Trp_repressor/repl_initiator"/>
</dbReference>
<feature type="compositionally biased region" description="Basic and acidic residues" evidence="2">
    <location>
        <begin position="123"/>
        <end position="138"/>
    </location>
</feature>
<dbReference type="Gene3D" id="1.10.10.10">
    <property type="entry name" value="Winged helix-like DNA-binding domain superfamily/Winged helix DNA-binding domain"/>
    <property type="match status" value="1"/>
</dbReference>
<comment type="caution">
    <text evidence="4">The sequence shown here is derived from an EMBL/GenBank/DDBJ whole genome shotgun (WGS) entry which is preliminary data.</text>
</comment>
<evidence type="ECO:0000256" key="2">
    <source>
        <dbReference type="SAM" id="MobiDB-lite"/>
    </source>
</evidence>
<sequence>MAKYNQGFKLKVVQEYLNGHLGYLLLAQKYGIPSSTAIKHWVRAYKAFGEEGLQRKTKHEEYPVQFKLDVLNFMKQTGASYQDTAIRFNMNQPSIIATWNSKFLKEGVEGLTNVKGRPSMPKKTKDTPTKVEKAMSREEQLERENELLRLEVAYLKKLKAFRENPDAFLEKHKQRLPLNLKKKDSD</sequence>
<gene>
    <name evidence="4" type="ORF">M9R61_19900</name>
</gene>
<dbReference type="InterPro" id="IPR052057">
    <property type="entry name" value="IS150/IS1296_orfA-like"/>
</dbReference>
<name>A0A9X3LCZ7_9BACI</name>
<dbReference type="Proteomes" id="UP001152172">
    <property type="component" value="Unassembled WGS sequence"/>
</dbReference>